<sequence length="123" mass="13429">MGDSKEKVRSGIITRLKGLLPKNPGIFVCLYLALLCIIIVLALRLYHAGGNLWGVVYQLSDTVLLTLFAAFTVGFAWEVLGKNALLQELQHHIDKAVRDAGLSNTLADQGILNTTTDFQHGIP</sequence>
<dbReference type="AlphaFoldDB" id="A0A9E7AEJ5"/>
<name>A0A9E7AEJ5_9ACTO</name>
<dbReference type="EMBL" id="CP097095">
    <property type="protein sequence ID" value="UQF79148.1"/>
    <property type="molecule type" value="Genomic_DNA"/>
</dbReference>
<protein>
    <submittedName>
        <fullName evidence="2">Uncharacterized protein</fullName>
    </submittedName>
</protein>
<organism evidence="2 3">
    <name type="scientific">Actinomyces graevenitzii</name>
    <dbReference type="NCBI Taxonomy" id="55565"/>
    <lineage>
        <taxon>Bacteria</taxon>
        <taxon>Bacillati</taxon>
        <taxon>Actinomycetota</taxon>
        <taxon>Actinomycetes</taxon>
        <taxon>Actinomycetales</taxon>
        <taxon>Actinomycetaceae</taxon>
        <taxon>Actinomyces</taxon>
    </lineage>
</organism>
<accession>A0A9E7AEJ5</accession>
<dbReference type="KEGG" id="agh:M3I41_05940"/>
<keyword evidence="1" id="KW-0472">Membrane</keyword>
<gene>
    <name evidence="2" type="ORF">M3I41_05940</name>
</gene>
<evidence type="ECO:0000256" key="1">
    <source>
        <dbReference type="SAM" id="Phobius"/>
    </source>
</evidence>
<feature type="transmembrane region" description="Helical" evidence="1">
    <location>
        <begin position="63"/>
        <end position="80"/>
    </location>
</feature>
<keyword evidence="1" id="KW-0812">Transmembrane</keyword>
<evidence type="ECO:0000313" key="3">
    <source>
        <dbReference type="Proteomes" id="UP000830236"/>
    </source>
</evidence>
<feature type="transmembrane region" description="Helical" evidence="1">
    <location>
        <begin position="25"/>
        <end position="43"/>
    </location>
</feature>
<proteinExistence type="predicted"/>
<reference evidence="2" key="1">
    <citation type="submission" date="2022-05" db="EMBL/GenBank/DDBJ databases">
        <title>Using nanopore sequencing to obtain complete genomes from saliva samples.</title>
        <authorList>
            <person name="Baker J.L."/>
        </authorList>
    </citation>
    <scope>NUCLEOTIDE SEQUENCE</scope>
    <source>
        <strain evidence="2">JCVI-JB-Ag32</strain>
    </source>
</reference>
<keyword evidence="1" id="KW-1133">Transmembrane helix</keyword>
<dbReference type="Proteomes" id="UP000830236">
    <property type="component" value="Chromosome"/>
</dbReference>
<evidence type="ECO:0000313" key="2">
    <source>
        <dbReference type="EMBL" id="UQF79148.1"/>
    </source>
</evidence>